<accession>A0A1F5I0T0</accession>
<name>A0A1F5I0T0_9BACT</name>
<reference evidence="2 3" key="1">
    <citation type="journal article" date="2016" name="Nat. Commun.">
        <title>Thousands of microbial genomes shed light on interconnected biogeochemical processes in an aquifer system.</title>
        <authorList>
            <person name="Anantharaman K."/>
            <person name="Brown C.T."/>
            <person name="Hug L.A."/>
            <person name="Sharon I."/>
            <person name="Castelle C.J."/>
            <person name="Probst A.J."/>
            <person name="Thomas B.C."/>
            <person name="Singh A."/>
            <person name="Wilkins M.J."/>
            <person name="Karaoz U."/>
            <person name="Brodie E.L."/>
            <person name="Williams K.H."/>
            <person name="Hubbard S.S."/>
            <person name="Banfield J.F."/>
        </authorList>
    </citation>
    <scope>NUCLEOTIDE SEQUENCE [LARGE SCALE GENOMIC DNA]</scope>
</reference>
<gene>
    <name evidence="2" type="ORF">A3A60_03840</name>
</gene>
<feature type="compositionally biased region" description="Polar residues" evidence="1">
    <location>
        <begin position="1"/>
        <end position="15"/>
    </location>
</feature>
<evidence type="ECO:0000256" key="1">
    <source>
        <dbReference type="SAM" id="MobiDB-lite"/>
    </source>
</evidence>
<sequence length="64" mass="7638">MKETEATISEPTTIEISDWPRKREESRQDFEISVKPFFDRWNRWRRESAAGKRTRPSEPLKTAA</sequence>
<dbReference type="AlphaFoldDB" id="A0A1F5I0T0"/>
<comment type="caution">
    <text evidence="2">The sequence shown here is derived from an EMBL/GenBank/DDBJ whole genome shotgun (WGS) entry which is preliminary data.</text>
</comment>
<dbReference type="EMBL" id="MFBS01000014">
    <property type="protein sequence ID" value="OGE09981.1"/>
    <property type="molecule type" value="Genomic_DNA"/>
</dbReference>
<feature type="region of interest" description="Disordered" evidence="1">
    <location>
        <begin position="1"/>
        <end position="25"/>
    </location>
</feature>
<protein>
    <submittedName>
        <fullName evidence="2">Uncharacterized protein</fullName>
    </submittedName>
</protein>
<dbReference type="Proteomes" id="UP000179227">
    <property type="component" value="Unassembled WGS sequence"/>
</dbReference>
<evidence type="ECO:0000313" key="2">
    <source>
        <dbReference type="EMBL" id="OGE09981.1"/>
    </source>
</evidence>
<proteinExistence type="predicted"/>
<organism evidence="2 3">
    <name type="scientific">Candidatus Curtissbacteria bacterium RIFCSPLOWO2_01_FULL_42_26</name>
    <dbReference type="NCBI Taxonomy" id="1797729"/>
    <lineage>
        <taxon>Bacteria</taxon>
        <taxon>Candidatus Curtissiibacteriota</taxon>
    </lineage>
</organism>
<evidence type="ECO:0000313" key="3">
    <source>
        <dbReference type="Proteomes" id="UP000179227"/>
    </source>
</evidence>